<evidence type="ECO:0000313" key="1">
    <source>
        <dbReference type="EMBL" id="PKI26179.1"/>
    </source>
</evidence>
<organism evidence="1 2">
    <name type="scientific">Punica granatum</name>
    <name type="common">Pomegranate</name>
    <dbReference type="NCBI Taxonomy" id="22663"/>
    <lineage>
        <taxon>Eukaryota</taxon>
        <taxon>Viridiplantae</taxon>
        <taxon>Streptophyta</taxon>
        <taxon>Embryophyta</taxon>
        <taxon>Tracheophyta</taxon>
        <taxon>Spermatophyta</taxon>
        <taxon>Magnoliopsida</taxon>
        <taxon>eudicotyledons</taxon>
        <taxon>Gunneridae</taxon>
        <taxon>Pentapetalae</taxon>
        <taxon>rosids</taxon>
        <taxon>malvids</taxon>
        <taxon>Myrtales</taxon>
        <taxon>Lythraceae</taxon>
        <taxon>Punica</taxon>
    </lineage>
</organism>
<sequence>RGKSRVPSYAYTLQLQWAVDPLPARPTAGAGDVVVAQENFPYHAVGAGWSDLFVISNDGDGLEEVEGHIFVVSDAD</sequence>
<feature type="non-terminal residue" evidence="1">
    <location>
        <position position="1"/>
    </location>
</feature>
<keyword evidence="2" id="KW-1185">Reference proteome</keyword>
<dbReference type="EMBL" id="PGOL01035740">
    <property type="protein sequence ID" value="PKI26179.1"/>
    <property type="molecule type" value="Genomic_DNA"/>
</dbReference>
<dbReference type="AlphaFoldDB" id="A0A2I0HFL6"/>
<dbReference type="Proteomes" id="UP000233551">
    <property type="component" value="Unassembled WGS sequence"/>
</dbReference>
<reference evidence="1 2" key="1">
    <citation type="submission" date="2017-11" db="EMBL/GenBank/DDBJ databases">
        <title>De-novo sequencing of pomegranate (Punica granatum L.) genome.</title>
        <authorList>
            <person name="Akparov Z."/>
            <person name="Amiraslanov A."/>
            <person name="Hajiyeva S."/>
            <person name="Abbasov M."/>
            <person name="Kaur K."/>
            <person name="Hamwieh A."/>
            <person name="Solovyev V."/>
            <person name="Salamov A."/>
            <person name="Braich B."/>
            <person name="Kosarev P."/>
            <person name="Mahmoud A."/>
            <person name="Hajiyev E."/>
            <person name="Babayeva S."/>
            <person name="Izzatullayeva V."/>
            <person name="Mammadov A."/>
            <person name="Mammadov A."/>
            <person name="Sharifova S."/>
            <person name="Ojaghi J."/>
            <person name="Eynullazada K."/>
            <person name="Bayramov B."/>
            <person name="Abdulazimova A."/>
            <person name="Shahmuradov I."/>
        </authorList>
    </citation>
    <scope>NUCLEOTIDE SEQUENCE [LARGE SCALE GENOMIC DNA]</scope>
    <source>
        <strain evidence="2">cv. AG2017</strain>
        <tissue evidence="1">Leaf</tissue>
    </source>
</reference>
<protein>
    <submittedName>
        <fullName evidence="1">Uncharacterized protein</fullName>
    </submittedName>
</protein>
<feature type="non-terminal residue" evidence="1">
    <location>
        <position position="76"/>
    </location>
</feature>
<name>A0A2I0HFL6_PUNGR</name>
<gene>
    <name evidence="1" type="ORF">CRG98_049132</name>
</gene>
<accession>A0A2I0HFL6</accession>
<comment type="caution">
    <text evidence="1">The sequence shown here is derived from an EMBL/GenBank/DDBJ whole genome shotgun (WGS) entry which is preliminary data.</text>
</comment>
<proteinExistence type="predicted"/>
<evidence type="ECO:0000313" key="2">
    <source>
        <dbReference type="Proteomes" id="UP000233551"/>
    </source>
</evidence>